<name>A0A401FIX7_9LACO</name>
<evidence type="ECO:0000313" key="3">
    <source>
        <dbReference type="EMBL" id="GAY72201.1"/>
    </source>
</evidence>
<dbReference type="SUPFAM" id="SSF51735">
    <property type="entry name" value="NAD(P)-binding Rossmann-fold domains"/>
    <property type="match status" value="1"/>
</dbReference>
<gene>
    <name evidence="3" type="ORF">NBRC111893_347</name>
</gene>
<sequence>MVKTLVTGANRGIGYQTALQLSLAGNEVIISARTENSLADALDSLKNDGADASKLDGVVINLNDSISIEDAGKYIAKNHADLTNLINNAGIAGDMEKAPLDTSVEELKATIEVNVYGTFQVIKAMLPVIEKTMVKLLTLVPETNRLFGITQQPIEFQKSP</sequence>
<dbReference type="GO" id="GO:0019290">
    <property type="term" value="P:siderophore biosynthetic process"/>
    <property type="evidence" value="ECO:0007669"/>
    <property type="project" value="InterPro"/>
</dbReference>
<dbReference type="GO" id="GO:0008667">
    <property type="term" value="F:2,3-dihydro-2,3-dihydroxybenzoate dehydrogenase activity"/>
    <property type="evidence" value="ECO:0007669"/>
    <property type="project" value="InterPro"/>
</dbReference>
<dbReference type="PANTHER" id="PTHR44196:SF1">
    <property type="entry name" value="DEHYDROGENASE_REDUCTASE SDR FAMILY MEMBER 7B"/>
    <property type="match status" value="1"/>
</dbReference>
<dbReference type="InterPro" id="IPR002347">
    <property type="entry name" value="SDR_fam"/>
</dbReference>
<proteinExistence type="inferred from homology"/>
<dbReference type="InterPro" id="IPR003560">
    <property type="entry name" value="DHB_DH"/>
</dbReference>
<dbReference type="Gene3D" id="3.40.50.720">
    <property type="entry name" value="NAD(P)-binding Rossmann-like Domain"/>
    <property type="match status" value="1"/>
</dbReference>
<dbReference type="Pfam" id="PF00106">
    <property type="entry name" value="adh_short"/>
    <property type="match status" value="1"/>
</dbReference>
<dbReference type="Proteomes" id="UP000286974">
    <property type="component" value="Unassembled WGS sequence"/>
</dbReference>
<protein>
    <submittedName>
        <fullName evidence="3">Short-chain dehydrogenase/reductase SDR</fullName>
    </submittedName>
</protein>
<comment type="similarity">
    <text evidence="1">Belongs to the short-chain dehydrogenases/reductases (SDR) family.</text>
</comment>
<evidence type="ECO:0000256" key="1">
    <source>
        <dbReference type="ARBA" id="ARBA00006484"/>
    </source>
</evidence>
<comment type="caution">
    <text evidence="3">The sequence shown here is derived from an EMBL/GenBank/DDBJ whole genome shotgun (WGS) entry which is preliminary data.</text>
</comment>
<evidence type="ECO:0000313" key="4">
    <source>
        <dbReference type="Proteomes" id="UP000286974"/>
    </source>
</evidence>
<dbReference type="GO" id="GO:0016020">
    <property type="term" value="C:membrane"/>
    <property type="evidence" value="ECO:0007669"/>
    <property type="project" value="TreeGrafter"/>
</dbReference>
<evidence type="ECO:0000256" key="2">
    <source>
        <dbReference type="ARBA" id="ARBA00023002"/>
    </source>
</evidence>
<accession>A0A401FIX7</accession>
<dbReference type="InterPro" id="IPR036291">
    <property type="entry name" value="NAD(P)-bd_dom_sf"/>
</dbReference>
<dbReference type="PRINTS" id="PR01397">
    <property type="entry name" value="DHBDHDRGNASE"/>
</dbReference>
<dbReference type="PANTHER" id="PTHR44196">
    <property type="entry name" value="DEHYDROGENASE/REDUCTASE SDR FAMILY MEMBER 7B"/>
    <property type="match status" value="1"/>
</dbReference>
<organism evidence="3 4">
    <name type="scientific">Lentilactobacillus kosonis</name>
    <dbReference type="NCBI Taxonomy" id="2810561"/>
    <lineage>
        <taxon>Bacteria</taxon>
        <taxon>Bacillati</taxon>
        <taxon>Bacillota</taxon>
        <taxon>Bacilli</taxon>
        <taxon>Lactobacillales</taxon>
        <taxon>Lactobacillaceae</taxon>
        <taxon>Lentilactobacillus</taxon>
    </lineage>
</organism>
<keyword evidence="2" id="KW-0560">Oxidoreductase</keyword>
<reference evidence="3 4" key="1">
    <citation type="submission" date="2017-11" db="EMBL/GenBank/DDBJ databases">
        <title>Draft Genome Sequence of Lactobacillus curieae NBRC 111893 isolated from Koso, a Japanese sugar-Vegetable Fermented Beverage.</title>
        <authorList>
            <person name="Chiou T.Y."/>
            <person name="Oshima K."/>
            <person name="Suda W."/>
            <person name="Hattori M."/>
            <person name="Takahashi T."/>
        </authorList>
    </citation>
    <scope>NUCLEOTIDE SEQUENCE [LARGE SCALE GENOMIC DNA]</scope>
    <source>
        <strain evidence="3 4">NBRC111893</strain>
    </source>
</reference>
<dbReference type="EMBL" id="BEXA01000001">
    <property type="protein sequence ID" value="GAY72201.1"/>
    <property type="molecule type" value="Genomic_DNA"/>
</dbReference>
<keyword evidence="4" id="KW-1185">Reference proteome</keyword>
<dbReference type="RefSeq" id="WP_261341416.1">
    <property type="nucleotide sequence ID" value="NZ_BEXA01000001.1"/>
</dbReference>
<dbReference type="AlphaFoldDB" id="A0A401FIX7"/>